<keyword evidence="2" id="KW-1185">Reference proteome</keyword>
<dbReference type="AlphaFoldDB" id="A0A0D0CIZ0"/>
<dbReference type="Proteomes" id="UP000054538">
    <property type="component" value="Unassembled WGS sequence"/>
</dbReference>
<dbReference type="EMBL" id="KN828303">
    <property type="protein sequence ID" value="KIK75148.1"/>
    <property type="molecule type" value="Genomic_DNA"/>
</dbReference>
<sequence>GSMFHVWKEMIWCFFVSLKDYSRLYANVQLDSDSVIPIFLLYPDDDTLPGLMN</sequence>
<evidence type="ECO:0000313" key="1">
    <source>
        <dbReference type="EMBL" id="KIK75148.1"/>
    </source>
</evidence>
<dbReference type="HOGENOM" id="CLU_3074321_0_0_1"/>
<reference evidence="2" key="2">
    <citation type="submission" date="2015-01" db="EMBL/GenBank/DDBJ databases">
        <title>Evolutionary Origins and Diversification of the Mycorrhizal Mutualists.</title>
        <authorList>
            <consortium name="DOE Joint Genome Institute"/>
            <consortium name="Mycorrhizal Genomics Consortium"/>
            <person name="Kohler A."/>
            <person name="Kuo A."/>
            <person name="Nagy L.G."/>
            <person name="Floudas D."/>
            <person name="Copeland A."/>
            <person name="Barry K.W."/>
            <person name="Cichocki N."/>
            <person name="Veneault-Fourrey C."/>
            <person name="LaButti K."/>
            <person name="Lindquist E.A."/>
            <person name="Lipzen A."/>
            <person name="Lundell T."/>
            <person name="Morin E."/>
            <person name="Murat C."/>
            <person name="Riley R."/>
            <person name="Ohm R."/>
            <person name="Sun H."/>
            <person name="Tunlid A."/>
            <person name="Henrissat B."/>
            <person name="Grigoriev I.V."/>
            <person name="Hibbett D.S."/>
            <person name="Martin F."/>
        </authorList>
    </citation>
    <scope>NUCLEOTIDE SEQUENCE [LARGE SCALE GENOMIC DNA]</scope>
    <source>
        <strain evidence="2">Ve08.2h10</strain>
    </source>
</reference>
<organism evidence="1 2">
    <name type="scientific">Paxillus rubicundulus Ve08.2h10</name>
    <dbReference type="NCBI Taxonomy" id="930991"/>
    <lineage>
        <taxon>Eukaryota</taxon>
        <taxon>Fungi</taxon>
        <taxon>Dikarya</taxon>
        <taxon>Basidiomycota</taxon>
        <taxon>Agaricomycotina</taxon>
        <taxon>Agaricomycetes</taxon>
        <taxon>Agaricomycetidae</taxon>
        <taxon>Boletales</taxon>
        <taxon>Paxilineae</taxon>
        <taxon>Paxillaceae</taxon>
        <taxon>Paxillus</taxon>
    </lineage>
</organism>
<reference evidence="1 2" key="1">
    <citation type="submission" date="2014-04" db="EMBL/GenBank/DDBJ databases">
        <authorList>
            <consortium name="DOE Joint Genome Institute"/>
            <person name="Kuo A."/>
            <person name="Kohler A."/>
            <person name="Jargeat P."/>
            <person name="Nagy L.G."/>
            <person name="Floudas D."/>
            <person name="Copeland A."/>
            <person name="Barry K.W."/>
            <person name="Cichocki N."/>
            <person name="Veneault-Fourrey C."/>
            <person name="LaButti K."/>
            <person name="Lindquist E.A."/>
            <person name="Lipzen A."/>
            <person name="Lundell T."/>
            <person name="Morin E."/>
            <person name="Murat C."/>
            <person name="Sun H."/>
            <person name="Tunlid A."/>
            <person name="Henrissat B."/>
            <person name="Grigoriev I.V."/>
            <person name="Hibbett D.S."/>
            <person name="Martin F."/>
            <person name="Nordberg H.P."/>
            <person name="Cantor M.N."/>
            <person name="Hua S.X."/>
        </authorList>
    </citation>
    <scope>NUCLEOTIDE SEQUENCE [LARGE SCALE GENOMIC DNA]</scope>
    <source>
        <strain evidence="1 2">Ve08.2h10</strain>
    </source>
</reference>
<gene>
    <name evidence="1" type="ORF">PAXRUDRAFT_173587</name>
</gene>
<feature type="non-terminal residue" evidence="1">
    <location>
        <position position="53"/>
    </location>
</feature>
<dbReference type="InParanoid" id="A0A0D0CIZ0"/>
<name>A0A0D0CIZ0_9AGAM</name>
<accession>A0A0D0CIZ0</accession>
<protein>
    <submittedName>
        <fullName evidence="1">Uncharacterized protein</fullName>
    </submittedName>
</protein>
<proteinExistence type="predicted"/>
<evidence type="ECO:0000313" key="2">
    <source>
        <dbReference type="Proteomes" id="UP000054538"/>
    </source>
</evidence>